<protein>
    <recommendedName>
        <fullName evidence="4">Secreted protein</fullName>
    </recommendedName>
</protein>
<accession>A0AAD5JGQ9</accession>
<gene>
    <name evidence="2" type="ORF">LWI28_018010</name>
</gene>
<proteinExistence type="predicted"/>
<keyword evidence="3" id="KW-1185">Reference proteome</keyword>
<evidence type="ECO:0000256" key="1">
    <source>
        <dbReference type="SAM" id="SignalP"/>
    </source>
</evidence>
<keyword evidence="1" id="KW-0732">Signal</keyword>
<evidence type="ECO:0008006" key="4">
    <source>
        <dbReference type="Google" id="ProtNLM"/>
    </source>
</evidence>
<evidence type="ECO:0000313" key="2">
    <source>
        <dbReference type="EMBL" id="KAI9198550.1"/>
    </source>
</evidence>
<name>A0AAD5JGQ9_ACENE</name>
<dbReference type="EMBL" id="JAJSOW010000002">
    <property type="protein sequence ID" value="KAI9198550.1"/>
    <property type="molecule type" value="Genomic_DNA"/>
</dbReference>
<evidence type="ECO:0000313" key="3">
    <source>
        <dbReference type="Proteomes" id="UP001064489"/>
    </source>
</evidence>
<comment type="caution">
    <text evidence="2">The sequence shown here is derived from an EMBL/GenBank/DDBJ whole genome shotgun (WGS) entry which is preliminary data.</text>
</comment>
<dbReference type="Proteomes" id="UP001064489">
    <property type="component" value="Chromosome 13"/>
</dbReference>
<sequence>MLLGSSFVTICLLPASSSFLRSHTSPIWVPLYLVGGKIYEIGSTGISSLGGHIERRTECVNRFVARVWGDALGINFSESC</sequence>
<feature type="signal peptide" evidence="1">
    <location>
        <begin position="1"/>
        <end position="18"/>
    </location>
</feature>
<feature type="chain" id="PRO_5042133633" description="Secreted protein" evidence="1">
    <location>
        <begin position="19"/>
        <end position="80"/>
    </location>
</feature>
<dbReference type="AlphaFoldDB" id="A0AAD5JGQ9"/>
<reference evidence="2 3" key="1">
    <citation type="journal article" date="2022" name="Plant J.">
        <title>Strategies of tolerance reflected in two North American maple genomes.</title>
        <authorList>
            <person name="McEvoy S.L."/>
            <person name="Sezen U.U."/>
            <person name="Trouern-Trend A."/>
            <person name="McMahon S.M."/>
            <person name="Schaberg P.G."/>
            <person name="Yang J."/>
            <person name="Wegrzyn J.L."/>
            <person name="Swenson N.G."/>
        </authorList>
    </citation>
    <scope>NUCLEOTIDE SEQUENCE [LARGE SCALE GENOMIC DNA]</scope>
    <source>
        <strain evidence="2">91603</strain>
    </source>
</reference>
<organism evidence="2 3">
    <name type="scientific">Acer negundo</name>
    <name type="common">Box elder</name>
    <dbReference type="NCBI Taxonomy" id="4023"/>
    <lineage>
        <taxon>Eukaryota</taxon>
        <taxon>Viridiplantae</taxon>
        <taxon>Streptophyta</taxon>
        <taxon>Embryophyta</taxon>
        <taxon>Tracheophyta</taxon>
        <taxon>Spermatophyta</taxon>
        <taxon>Magnoliopsida</taxon>
        <taxon>eudicotyledons</taxon>
        <taxon>Gunneridae</taxon>
        <taxon>Pentapetalae</taxon>
        <taxon>rosids</taxon>
        <taxon>malvids</taxon>
        <taxon>Sapindales</taxon>
        <taxon>Sapindaceae</taxon>
        <taxon>Hippocastanoideae</taxon>
        <taxon>Acereae</taxon>
        <taxon>Acer</taxon>
    </lineage>
</organism>